<sequence>MNSVKIFDIPFMTFKKKDLIEEILKRVNKNEKTYIVTANAEIAMYAKQNKDYENIIKKANYIVPDGIGVVKGAKILNQYIPERVPGIELMVDLLEKANDNGYSVYFYGAREEVLNMMIKNLQVKFPKLNIIGYNHGYDNDDNNKITNDIINLKPDYIFVAKGYPAQDLWIDKVINKVDKGCFIGVGGSFDVLGGFVKRAPKIWIKLNLEWLYRIAGDPKRWKRSIALPKFIIEVLKEKASIKRKDTK</sequence>
<comment type="function">
    <text evidence="5">Catalyzes the conversion of GlcNAc-PP-undecaprenol into ManNAc-GlcNAc-PP-undecaprenol, the first committed lipid intermediate in the de novo synthesis of teichoic acid.</text>
</comment>
<keyword evidence="1 5" id="KW-0328">Glycosyltransferase</keyword>
<comment type="catalytic activity">
    <reaction evidence="5">
        <text>UDP-N-acetyl-alpha-D-mannosamine + N-acetyl-alpha-D-glucosaminyl-di-trans,octa-cis-undecaprenyl diphosphate = N-acetyl-beta-D-mannosaminyl-(1-&gt;4)-N-acetyl-alpha-D-glucosaminyl di-trans,octa-cis-undecaprenyl diphosphate + UDP + H(+)</text>
        <dbReference type="Rhea" id="RHEA:16053"/>
        <dbReference type="ChEBI" id="CHEBI:15378"/>
        <dbReference type="ChEBI" id="CHEBI:58223"/>
        <dbReference type="ChEBI" id="CHEBI:62959"/>
        <dbReference type="ChEBI" id="CHEBI:68623"/>
        <dbReference type="ChEBI" id="CHEBI:132210"/>
        <dbReference type="EC" id="2.4.1.187"/>
    </reaction>
</comment>
<gene>
    <name evidence="6" type="primary">tagA</name>
    <name evidence="6" type="ORF">ATCC9714_28061</name>
</gene>
<dbReference type="EC" id="2.4.1.187" evidence="5"/>
<evidence type="ECO:0000313" key="6">
    <source>
        <dbReference type="EMBL" id="CEJ74918.1"/>
    </source>
</evidence>
<dbReference type="PANTHER" id="PTHR34136">
    <property type="match status" value="1"/>
</dbReference>
<keyword evidence="2 5" id="KW-0808">Transferase</keyword>
<evidence type="ECO:0000256" key="1">
    <source>
        <dbReference type="ARBA" id="ARBA00022676"/>
    </source>
</evidence>
<dbReference type="Pfam" id="PF03808">
    <property type="entry name" value="Glyco_tran_WecG"/>
    <property type="match status" value="1"/>
</dbReference>
<reference evidence="6 7" key="1">
    <citation type="submission" date="2014-11" db="EMBL/GenBank/DDBJ databases">
        <authorList>
            <person name="Aslett M.A."/>
            <person name="De Silva N."/>
        </authorList>
    </citation>
    <scope>NUCLEOTIDE SEQUENCE [LARGE SCALE GENOMIC DNA]</scope>
    <source>
        <strain evidence="6 7">ATCC9714</strain>
    </source>
</reference>
<protein>
    <recommendedName>
        <fullName evidence="5">N-acetylglucosaminyldiphosphoundecaprenol N-acetyl-beta-D-mannosaminyltransferase</fullName>
        <ecNumber evidence="5">2.4.1.187</ecNumber>
    </recommendedName>
    <alternativeName>
        <fullName evidence="5">N-acetylmannosaminyltransferase</fullName>
    </alternativeName>
    <alternativeName>
        <fullName evidence="5">UDP-N-acetylmannosamine transferase</fullName>
    </alternativeName>
    <alternativeName>
        <fullName evidence="5">UDP-N-acetylmannosamine:N-acetylglucosaminyl pyrophosphorylundecaprenol N-acetylmannosaminyltransferase</fullName>
    </alternativeName>
</protein>
<evidence type="ECO:0000256" key="4">
    <source>
        <dbReference type="ARBA" id="ARBA00023316"/>
    </source>
</evidence>
<evidence type="ECO:0000313" key="7">
    <source>
        <dbReference type="Proteomes" id="UP000032811"/>
    </source>
</evidence>
<dbReference type="CDD" id="cd06533">
    <property type="entry name" value="Glyco_transf_WecG_TagA"/>
    <property type="match status" value="1"/>
</dbReference>
<evidence type="ECO:0000256" key="3">
    <source>
        <dbReference type="ARBA" id="ARBA00022944"/>
    </source>
</evidence>
<dbReference type="PANTHER" id="PTHR34136:SF1">
    <property type="entry name" value="UDP-N-ACETYL-D-MANNOSAMINURONIC ACID TRANSFERASE"/>
    <property type="match status" value="1"/>
</dbReference>
<keyword evidence="4 5" id="KW-0961">Cell wall biogenesis/degradation</keyword>
<evidence type="ECO:0000256" key="5">
    <source>
        <dbReference type="HAMAP-Rule" id="MF_02070"/>
    </source>
</evidence>
<keyword evidence="7" id="KW-1185">Reference proteome</keyword>
<comment type="similarity">
    <text evidence="5">Belongs to the glycosyltransferase 26 family. TagA/TarA subfamily.</text>
</comment>
<dbReference type="InterPro" id="IPR004629">
    <property type="entry name" value="WecG_TagA_CpsF"/>
</dbReference>
<proteinExistence type="inferred from homology"/>
<dbReference type="NCBIfam" id="TIGR00696">
    <property type="entry name" value="wecG_tagA_cpsF"/>
    <property type="match status" value="1"/>
</dbReference>
<dbReference type="InterPro" id="IPR034714">
    <property type="entry name" value="TagA_TarA"/>
</dbReference>
<dbReference type="GO" id="GO:0047244">
    <property type="term" value="F:N-acetylglucosaminyldiphosphoundecaprenol N-acetyl-beta-D-mannosaminyltransferase activity"/>
    <property type="evidence" value="ECO:0007669"/>
    <property type="project" value="UniProtKB-EC"/>
</dbReference>
<dbReference type="GeneID" id="97538629"/>
<evidence type="ECO:0000256" key="2">
    <source>
        <dbReference type="ARBA" id="ARBA00022679"/>
    </source>
</evidence>
<comment type="pathway">
    <text evidence="5">Cell wall biogenesis; teichoic acid biosynthesis.</text>
</comment>
<accession>A0ABM9RS76</accession>
<dbReference type="EMBL" id="LN679998">
    <property type="protein sequence ID" value="CEJ74918.1"/>
    <property type="molecule type" value="Genomic_DNA"/>
</dbReference>
<name>A0ABM9RS76_PARSO</name>
<dbReference type="RefSeq" id="WP_057545401.1">
    <property type="nucleotide sequence ID" value="NZ_CDNJ01000014.1"/>
</dbReference>
<organism evidence="6 7">
    <name type="scientific">Paraclostridium sordellii</name>
    <name type="common">Clostridium sordellii</name>
    <dbReference type="NCBI Taxonomy" id="1505"/>
    <lineage>
        <taxon>Bacteria</taxon>
        <taxon>Bacillati</taxon>
        <taxon>Bacillota</taxon>
        <taxon>Clostridia</taxon>
        <taxon>Peptostreptococcales</taxon>
        <taxon>Peptostreptococcaceae</taxon>
        <taxon>Paraclostridium</taxon>
    </lineage>
</organism>
<dbReference type="HAMAP" id="MF_02070">
    <property type="entry name" value="TagA_TarA"/>
    <property type="match status" value="1"/>
</dbReference>
<dbReference type="Proteomes" id="UP000032811">
    <property type="component" value="Chromosome 1"/>
</dbReference>
<keyword evidence="3 5" id="KW-0777">Teichoic acid biosynthesis</keyword>